<feature type="compositionally biased region" description="Acidic residues" evidence="3">
    <location>
        <begin position="27"/>
        <end position="36"/>
    </location>
</feature>
<dbReference type="GO" id="GO:0005507">
    <property type="term" value="F:copper ion binding"/>
    <property type="evidence" value="ECO:0007669"/>
    <property type="project" value="InterPro"/>
</dbReference>
<evidence type="ECO:0000313" key="5">
    <source>
        <dbReference type="EMBL" id="QOS11366.1"/>
    </source>
</evidence>
<feature type="domain" description="Blue (type 1) copper" evidence="4">
    <location>
        <begin position="94"/>
        <end position="176"/>
    </location>
</feature>
<dbReference type="PROSITE" id="PS51257">
    <property type="entry name" value="PROKAR_LIPOPROTEIN"/>
    <property type="match status" value="1"/>
</dbReference>
<dbReference type="GO" id="GO:0009055">
    <property type="term" value="F:electron transfer activity"/>
    <property type="evidence" value="ECO:0007669"/>
    <property type="project" value="InterPro"/>
</dbReference>
<dbReference type="Proteomes" id="UP000663064">
    <property type="component" value="Chromosome"/>
</dbReference>
<dbReference type="InterPro" id="IPR000923">
    <property type="entry name" value="BlueCu_1"/>
</dbReference>
<gene>
    <name evidence="5" type="ORF">HfgLR_06115</name>
</gene>
<dbReference type="GeneID" id="59458883"/>
<dbReference type="EMBL" id="CP063205">
    <property type="protein sequence ID" value="QOS11366.1"/>
    <property type="molecule type" value="Genomic_DNA"/>
</dbReference>
<evidence type="ECO:0000256" key="2">
    <source>
        <dbReference type="ARBA" id="ARBA00023008"/>
    </source>
</evidence>
<dbReference type="InterPro" id="IPR052721">
    <property type="entry name" value="ET_Amicyanin"/>
</dbReference>
<dbReference type="Gene3D" id="2.60.40.420">
    <property type="entry name" value="Cupredoxins - blue copper proteins"/>
    <property type="match status" value="1"/>
</dbReference>
<feature type="region of interest" description="Disordered" evidence="3">
    <location>
        <begin position="16"/>
        <end position="90"/>
    </location>
</feature>
<dbReference type="PANTHER" id="PTHR36507">
    <property type="entry name" value="BLL1555 PROTEIN"/>
    <property type="match status" value="1"/>
</dbReference>
<evidence type="ECO:0000256" key="3">
    <source>
        <dbReference type="SAM" id="MobiDB-lite"/>
    </source>
</evidence>
<keyword evidence="1" id="KW-0479">Metal-binding</keyword>
<reference evidence="5" key="1">
    <citation type="journal article" date="2021" name="Front. Microbiol.">
        <title>Cellular and Genomic Properties of Haloferax gibbonsii LR2-5, the Host of Euryarchaeal Virus HFTV1.</title>
        <authorList>
            <person name="Tittes C."/>
            <person name="Schwarzer S."/>
            <person name="Pfeiffer F."/>
            <person name="Dyall-Smith M."/>
            <person name="Rodriguez-Franco M."/>
            <person name="Oksanen H.M."/>
            <person name="Quax T.E.F."/>
        </authorList>
    </citation>
    <scope>NUCLEOTIDE SEQUENCE</scope>
    <source>
        <strain evidence="5">LR2-5</strain>
    </source>
</reference>
<evidence type="ECO:0000256" key="1">
    <source>
        <dbReference type="ARBA" id="ARBA00022723"/>
    </source>
</evidence>
<dbReference type="Pfam" id="PF00127">
    <property type="entry name" value="Copper-bind"/>
    <property type="match status" value="1"/>
</dbReference>
<dbReference type="SUPFAM" id="SSF49503">
    <property type="entry name" value="Cupredoxins"/>
    <property type="match status" value="1"/>
</dbReference>
<dbReference type="AlphaFoldDB" id="A0A871BEX6"/>
<evidence type="ECO:0000259" key="4">
    <source>
        <dbReference type="Pfam" id="PF00127"/>
    </source>
</evidence>
<organism evidence="5 6">
    <name type="scientific">Haloferax gibbonsii</name>
    <dbReference type="NCBI Taxonomy" id="35746"/>
    <lineage>
        <taxon>Archaea</taxon>
        <taxon>Methanobacteriati</taxon>
        <taxon>Methanobacteriota</taxon>
        <taxon>Stenosarchaea group</taxon>
        <taxon>Halobacteria</taxon>
        <taxon>Halobacteriales</taxon>
        <taxon>Haloferacaceae</taxon>
        <taxon>Haloferax</taxon>
    </lineage>
</organism>
<accession>A0A871BEX6</accession>
<name>A0A871BEX6_HALGI</name>
<keyword evidence="2" id="KW-0186">Copper</keyword>
<feature type="compositionally biased region" description="Low complexity" evidence="3">
    <location>
        <begin position="37"/>
        <end position="81"/>
    </location>
</feature>
<dbReference type="RefSeq" id="WP_193493250.1">
    <property type="nucleotide sequence ID" value="NZ_CP063205.1"/>
</dbReference>
<protein>
    <submittedName>
        <fullName evidence="5">Halocyanin</fullName>
    </submittedName>
</protein>
<sequence length="188" mass="19514">MRLTRRRALAAATAGLGLLAGCTGGDDAGETDDETEPTGPATTTATTASPETATSPDTTATPTPTESPTSVTESPTPTSEPASDDGSDPLVTMESVAFSPMRLSVESGTTVTWENREALRHNVRAASLDDAAADWSFQSETVGRDGRVTYRFDDPGVYQYDCGVHGSKAMCGVVVVGDANYDGTLPCE</sequence>
<dbReference type="PANTHER" id="PTHR36507:SF1">
    <property type="entry name" value="BLL1555 PROTEIN"/>
    <property type="match status" value="1"/>
</dbReference>
<evidence type="ECO:0000313" key="6">
    <source>
        <dbReference type="Proteomes" id="UP000663064"/>
    </source>
</evidence>
<proteinExistence type="predicted"/>
<dbReference type="InterPro" id="IPR008972">
    <property type="entry name" value="Cupredoxin"/>
</dbReference>